<evidence type="ECO:0000256" key="2">
    <source>
        <dbReference type="ARBA" id="ARBA00006279"/>
    </source>
</evidence>
<keyword evidence="4 7" id="KW-0812">Transmembrane</keyword>
<feature type="transmembrane region" description="Helical" evidence="7">
    <location>
        <begin position="374"/>
        <end position="398"/>
    </location>
</feature>
<feature type="transmembrane region" description="Helical" evidence="7">
    <location>
        <begin position="314"/>
        <end position="339"/>
    </location>
</feature>
<name>A0A0H3YJL2_SCHMD</name>
<feature type="transmembrane region" description="Helical" evidence="7">
    <location>
        <begin position="499"/>
        <end position="520"/>
    </location>
</feature>
<dbReference type="AlphaFoldDB" id="A0A0H3YJL2"/>
<protein>
    <recommendedName>
        <fullName evidence="7">Solute carrier family 40 member</fullName>
    </recommendedName>
</protein>
<keyword evidence="7" id="KW-0406">Ion transport</keyword>
<dbReference type="EMBL" id="KT163729">
    <property type="protein sequence ID" value="AKN21679.1"/>
    <property type="molecule type" value="mRNA"/>
</dbReference>
<organism evidence="8">
    <name type="scientific">Schmidtea mediterranea</name>
    <name type="common">Freshwater planarian flatworm</name>
    <dbReference type="NCBI Taxonomy" id="79327"/>
    <lineage>
        <taxon>Eukaryota</taxon>
        <taxon>Metazoa</taxon>
        <taxon>Spiralia</taxon>
        <taxon>Lophotrochozoa</taxon>
        <taxon>Platyhelminthes</taxon>
        <taxon>Rhabditophora</taxon>
        <taxon>Seriata</taxon>
        <taxon>Tricladida</taxon>
        <taxon>Continenticola</taxon>
        <taxon>Geoplanoidea</taxon>
        <taxon>Dugesiidae</taxon>
        <taxon>Schmidtea</taxon>
    </lineage>
</organism>
<comment type="similarity">
    <text evidence="2 7">Belongs to the ferroportin (FP) (TC 2.A.100) family. SLC40A subfamily.</text>
</comment>
<dbReference type="PANTHER" id="PTHR11660:SF57">
    <property type="entry name" value="SOLUTE CARRIER FAMILY 40 MEMBER"/>
    <property type="match status" value="1"/>
</dbReference>
<evidence type="ECO:0000313" key="8">
    <source>
        <dbReference type="EMBL" id="AKN21679.1"/>
    </source>
</evidence>
<feature type="transmembrane region" description="Helical" evidence="7">
    <location>
        <begin position="143"/>
        <end position="164"/>
    </location>
</feature>
<feature type="non-terminal residue" evidence="8">
    <location>
        <position position="1"/>
    </location>
</feature>
<feature type="transmembrane region" description="Helical" evidence="7">
    <location>
        <begin position="476"/>
        <end position="493"/>
    </location>
</feature>
<evidence type="ECO:0000256" key="1">
    <source>
        <dbReference type="ARBA" id="ARBA00004141"/>
    </source>
</evidence>
<comment type="function">
    <text evidence="7">May be involved in iron transport and iron homeostasis.</text>
</comment>
<keyword evidence="6 7" id="KW-0472">Membrane</keyword>
<keyword evidence="5 7" id="KW-1133">Transmembrane helix</keyword>
<evidence type="ECO:0000256" key="6">
    <source>
        <dbReference type="ARBA" id="ARBA00023136"/>
    </source>
</evidence>
<feature type="transmembrane region" description="Helical" evidence="7">
    <location>
        <begin position="418"/>
        <end position="440"/>
    </location>
</feature>
<evidence type="ECO:0000256" key="5">
    <source>
        <dbReference type="ARBA" id="ARBA00022989"/>
    </source>
</evidence>
<feature type="transmembrane region" description="Helical" evidence="7">
    <location>
        <begin position="105"/>
        <end position="131"/>
    </location>
</feature>
<dbReference type="GO" id="GO:0016020">
    <property type="term" value="C:membrane"/>
    <property type="evidence" value="ECO:0007669"/>
    <property type="project" value="UniProtKB-SubCell"/>
</dbReference>
<evidence type="ECO:0000256" key="4">
    <source>
        <dbReference type="ARBA" id="ARBA00022692"/>
    </source>
</evidence>
<reference evidence="8" key="1">
    <citation type="journal article" date="2015" name="Elife">
        <title>Stem cells and fluid flow drive cyst formation in an invertebrate excretory organ.</title>
        <authorList>
            <person name="Thi-Kim Vu H."/>
            <person name="Rink J.C."/>
            <person name="McKinney S.A."/>
            <person name="McClain M."/>
            <person name="Lakshmanaperumal N."/>
            <person name="Alexander R."/>
            <person name="Sanchez Alvarado A."/>
        </authorList>
    </citation>
    <scope>NUCLEOTIDE SEQUENCE</scope>
</reference>
<evidence type="ECO:0000256" key="7">
    <source>
        <dbReference type="RuleBase" id="RU365065"/>
    </source>
</evidence>
<proteinExistence type="evidence at transcript level"/>
<feature type="transmembrane region" description="Helical" evidence="7">
    <location>
        <begin position="194"/>
        <end position="212"/>
    </location>
</feature>
<sequence length="530" mass="58560">FNYYFEYLSSMSAYSEIKYSTIDNNAKSRNCLGFLTETKSLFYYCALISSWDDRSWYFLMGIYLVVLDPSNLILTAIFGFLASGIVLLVGSVIGSWTDRSSRLKAAVIVLIVRNLSTLVCSVSLCVVLFFYDFVILTDKAPTFRIISQSLLVIFGVLAHVAGLVNNNLLSKDWLPILCLNDSSLLSTMTSRFRLLDLCSKIVAPVIIGQIIYFAGKPIAAIVFSIQVLVTLGLFTFLLKIIYNRMPRLHYREDLSNLMRKATDETAPLPENEVTGSTNIPELPKVEIPSSYYSWYKCLIFFEGWIVYFQGNLKFAGLAMALLYMTVLGFDAVTIGYAISQGVSESMLSYFNAGAAITGIIGALIFPKIMKKTNIIFTGIIALSLQLIGLIPCLISVWAPGSPFDLNYNGTNLVNVTDGSVLPIAGTSSSISIILLFTGIIGSRIGLWMFDLTISQLLVEVVLEINRGKVNGVQNSLNMLFEMIKFTLVLVFPLPYQFGILVLLSVGAIGISNALYLVYAISQKCKIDSQL</sequence>
<evidence type="ECO:0000256" key="3">
    <source>
        <dbReference type="ARBA" id="ARBA00022448"/>
    </source>
</evidence>
<gene>
    <name evidence="8" type="primary">slc40a-1</name>
</gene>
<accession>A0A0H3YJL2</accession>
<feature type="transmembrane region" description="Helical" evidence="7">
    <location>
        <begin position="218"/>
        <end position="242"/>
    </location>
</feature>
<dbReference type="PANTHER" id="PTHR11660">
    <property type="entry name" value="SOLUTE CARRIER FAMILY 40 MEMBER"/>
    <property type="match status" value="1"/>
</dbReference>
<dbReference type="GO" id="GO:0005381">
    <property type="term" value="F:iron ion transmembrane transporter activity"/>
    <property type="evidence" value="ECO:0007669"/>
    <property type="project" value="UniProtKB-UniRule"/>
</dbReference>
<comment type="subcellular location">
    <subcellularLocation>
        <location evidence="1 7">Membrane</location>
        <topology evidence="1 7">Multi-pass membrane protein</topology>
    </subcellularLocation>
</comment>
<feature type="transmembrane region" description="Helical" evidence="7">
    <location>
        <begin position="345"/>
        <end position="365"/>
    </location>
</feature>
<keyword evidence="3 7" id="KW-0813">Transport</keyword>
<feature type="transmembrane region" description="Helical" evidence="7">
    <location>
        <begin position="72"/>
        <end position="93"/>
    </location>
</feature>
<dbReference type="InterPro" id="IPR036259">
    <property type="entry name" value="MFS_trans_sf"/>
</dbReference>
<dbReference type="InterPro" id="IPR009716">
    <property type="entry name" value="Ferroportin-1"/>
</dbReference>
<dbReference type="SUPFAM" id="SSF103473">
    <property type="entry name" value="MFS general substrate transporter"/>
    <property type="match status" value="1"/>
</dbReference>
<dbReference type="Pfam" id="PF06963">
    <property type="entry name" value="FPN1"/>
    <property type="match status" value="1"/>
</dbReference>